<evidence type="ECO:0000313" key="2">
    <source>
        <dbReference type="EMBL" id="ASU14263.1"/>
    </source>
</evidence>
<dbReference type="AlphaFoldDB" id="A0A223M9Q8"/>
<accession>A0A223M9Q8</accession>
<reference evidence="2 3" key="1">
    <citation type="submission" date="2017-08" db="EMBL/GenBank/DDBJ databases">
        <title>The complete genome sequence of a Mycoplasma hyopneumoniae isolate in Korea.</title>
        <authorList>
            <person name="Han J."/>
            <person name="Lee N."/>
        </authorList>
    </citation>
    <scope>NUCLEOTIDE SEQUENCE [LARGE SCALE GENOMIC DNA]</scope>
    <source>
        <strain evidence="2 3">KM014</strain>
    </source>
</reference>
<proteinExistence type="predicted"/>
<dbReference type="Gene3D" id="1.20.1740.10">
    <property type="entry name" value="Amino acid/polyamine transporter I"/>
    <property type="match status" value="1"/>
</dbReference>
<organism evidence="2 3">
    <name type="scientific">Mesomycoplasma hyopneumoniae</name>
    <name type="common">Mycoplasma hyopneumoniae</name>
    <dbReference type="NCBI Taxonomy" id="2099"/>
    <lineage>
        <taxon>Bacteria</taxon>
        <taxon>Bacillati</taxon>
        <taxon>Mycoplasmatota</taxon>
        <taxon>Mycoplasmoidales</taxon>
        <taxon>Metamycoplasmataceae</taxon>
        <taxon>Mesomycoplasma</taxon>
    </lineage>
</organism>
<dbReference type="Proteomes" id="UP000215452">
    <property type="component" value="Chromosome"/>
</dbReference>
<keyword evidence="1" id="KW-0812">Transmembrane</keyword>
<evidence type="ECO:0000256" key="1">
    <source>
        <dbReference type="SAM" id="Phobius"/>
    </source>
</evidence>
<evidence type="ECO:0000313" key="3">
    <source>
        <dbReference type="Proteomes" id="UP000215452"/>
    </source>
</evidence>
<keyword evidence="1" id="KW-0472">Membrane</keyword>
<protein>
    <recommendedName>
        <fullName evidence="4">Amino acid permease</fullName>
    </recommendedName>
</protein>
<gene>
    <name evidence="2" type="ORF">CIB43_00364</name>
</gene>
<feature type="transmembrane region" description="Helical" evidence="1">
    <location>
        <begin position="100"/>
        <end position="119"/>
    </location>
</feature>
<feature type="transmembrane region" description="Helical" evidence="1">
    <location>
        <begin position="14"/>
        <end position="34"/>
    </location>
</feature>
<evidence type="ECO:0008006" key="4">
    <source>
        <dbReference type="Google" id="ProtNLM"/>
    </source>
</evidence>
<name>A0A223M9Q8_MESHO</name>
<keyword evidence="1" id="KW-1133">Transmembrane helix</keyword>
<feature type="transmembrane region" description="Helical" evidence="1">
    <location>
        <begin position="46"/>
        <end position="69"/>
    </location>
</feature>
<dbReference type="EMBL" id="CP022714">
    <property type="protein sequence ID" value="ASU14263.1"/>
    <property type="molecule type" value="Genomic_DNA"/>
</dbReference>
<sequence length="152" mass="17002">MEPALAKKNKSQKITFFGALLIVLGASIGAGIFFKSKSVLENSGYNLALAIGNWIIACFSIVAMAIALVEISSATKKSNLSIIIWNKVFNSQAFFQISKISLFIFIYHLLILSSLFILCKFSRTQLRLFALIQAGNEIWIQTELLSLLFQFW</sequence>